<reference evidence="1 2" key="1">
    <citation type="submission" date="2016-06" db="EMBL/GenBank/DDBJ databases">
        <authorList>
            <person name="Kjaerup R.B."/>
            <person name="Dalgaard T.S."/>
            <person name="Juul-Madsen H.R."/>
        </authorList>
    </citation>
    <scope>NUCLEOTIDE SEQUENCE [LARGE SCALE GENOMIC DNA]</scope>
    <source>
        <strain evidence="1 2">852002-51834_SCH5396731</strain>
    </source>
</reference>
<dbReference type="Gene3D" id="3.30.530.20">
    <property type="match status" value="1"/>
</dbReference>
<dbReference type="OrthoDB" id="4724764at2"/>
<dbReference type="InterPro" id="IPR019587">
    <property type="entry name" value="Polyketide_cyclase/dehydratase"/>
</dbReference>
<evidence type="ECO:0000313" key="1">
    <source>
        <dbReference type="EMBL" id="OBB86139.1"/>
    </source>
</evidence>
<sequence>MVHSLVVDQSVLTPVAARDAFHRTLPMPLPTLFHRWYGPFPPIKEVREQTGAWDAAGQTRVVHLAGGASMREELTSVDPPRSFGYRLSEVTGPMALLVDHVLGEWVFAPAGGGTEITWRWDIRPRSALTAWALPVLGRMWKAYARRALHDLSAMLTG</sequence>
<gene>
    <name evidence="1" type="ORF">A5760_05310</name>
</gene>
<dbReference type="Pfam" id="PF10604">
    <property type="entry name" value="Polyketide_cyc2"/>
    <property type="match status" value="1"/>
</dbReference>
<dbReference type="Proteomes" id="UP000091914">
    <property type="component" value="Unassembled WGS sequence"/>
</dbReference>
<protein>
    <recommendedName>
        <fullName evidence="3">SRPBCC family protein</fullName>
    </recommendedName>
</protein>
<dbReference type="CDD" id="cd07821">
    <property type="entry name" value="PYR_PYL_RCAR_like"/>
    <property type="match status" value="1"/>
</dbReference>
<name>A0A1A0VSF3_9MYCO</name>
<organism evidence="1 2">
    <name type="scientific">Mycobacterium colombiense</name>
    <dbReference type="NCBI Taxonomy" id="339268"/>
    <lineage>
        <taxon>Bacteria</taxon>
        <taxon>Bacillati</taxon>
        <taxon>Actinomycetota</taxon>
        <taxon>Actinomycetes</taxon>
        <taxon>Mycobacteriales</taxon>
        <taxon>Mycobacteriaceae</taxon>
        <taxon>Mycobacterium</taxon>
        <taxon>Mycobacterium avium complex (MAC)</taxon>
    </lineage>
</organism>
<comment type="caution">
    <text evidence="1">The sequence shown here is derived from an EMBL/GenBank/DDBJ whole genome shotgun (WGS) entry which is preliminary data.</text>
</comment>
<dbReference type="SUPFAM" id="SSF55961">
    <property type="entry name" value="Bet v1-like"/>
    <property type="match status" value="1"/>
</dbReference>
<evidence type="ECO:0008006" key="3">
    <source>
        <dbReference type="Google" id="ProtNLM"/>
    </source>
</evidence>
<evidence type="ECO:0000313" key="2">
    <source>
        <dbReference type="Proteomes" id="UP000091914"/>
    </source>
</evidence>
<dbReference type="EMBL" id="LZSX01000032">
    <property type="protein sequence ID" value="OBB86139.1"/>
    <property type="molecule type" value="Genomic_DNA"/>
</dbReference>
<dbReference type="RefSeq" id="WP_064878913.1">
    <property type="nucleotide sequence ID" value="NZ_LZSX01000032.1"/>
</dbReference>
<proteinExistence type="predicted"/>
<dbReference type="InterPro" id="IPR023393">
    <property type="entry name" value="START-like_dom_sf"/>
</dbReference>
<dbReference type="AlphaFoldDB" id="A0A1A0VSF3"/>
<accession>A0A1A0VSF3</accession>